<dbReference type="Pfam" id="PF07332">
    <property type="entry name" value="Phage_holin_3_6"/>
    <property type="match status" value="1"/>
</dbReference>
<protein>
    <recommendedName>
        <fullName evidence="3">Phage holin family protein</fullName>
    </recommendedName>
</protein>
<evidence type="ECO:0000313" key="2">
    <source>
        <dbReference type="EMBL" id="KGA14318.1"/>
    </source>
</evidence>
<accession>A0A094S8P6</accession>
<proteinExistence type="predicted"/>
<dbReference type="AlphaFoldDB" id="A0A094S8P6"/>
<keyword evidence="1" id="KW-0472">Membrane</keyword>
<sequence>MSRDREPSLISMVTSIGDDLSAMVRGHIELAQAEIKEAISGVAKFSGLIMIVIALLNLAGIFTFIAVAYYLNSLGYELWVSFLLVVAGLVIFSLILGLLAWLQIRKITLGSRTAKSLADTVATITTLRPGSK</sequence>
<reference evidence="2" key="1">
    <citation type="submission" date="2014-06" db="EMBL/GenBank/DDBJ databases">
        <title>Key roles for freshwater Actinobacteria revealed by deep metagenomic sequencing.</title>
        <authorList>
            <person name="Ghai R."/>
            <person name="Mizuno C.M."/>
            <person name="Picazo A."/>
            <person name="Camacho A."/>
            <person name="Rodriguez-Valera F."/>
        </authorList>
    </citation>
    <scope>NUCLEOTIDE SEQUENCE</scope>
</reference>
<dbReference type="InterPro" id="IPR009937">
    <property type="entry name" value="Phage_holin_3_6"/>
</dbReference>
<evidence type="ECO:0000256" key="1">
    <source>
        <dbReference type="SAM" id="Phobius"/>
    </source>
</evidence>
<keyword evidence="1" id="KW-1133">Transmembrane helix</keyword>
<gene>
    <name evidence="2" type="ORF">GM51_17540</name>
</gene>
<comment type="caution">
    <text evidence="2">The sequence shown here is derived from an EMBL/GenBank/DDBJ whole genome shotgun (WGS) entry which is preliminary data.</text>
</comment>
<organism evidence="2">
    <name type="scientific">freshwater metagenome</name>
    <dbReference type="NCBI Taxonomy" id="449393"/>
    <lineage>
        <taxon>unclassified sequences</taxon>
        <taxon>metagenomes</taxon>
        <taxon>ecological metagenomes</taxon>
    </lineage>
</organism>
<keyword evidence="1" id="KW-0812">Transmembrane</keyword>
<feature type="transmembrane region" description="Helical" evidence="1">
    <location>
        <begin position="78"/>
        <end position="102"/>
    </location>
</feature>
<evidence type="ECO:0008006" key="3">
    <source>
        <dbReference type="Google" id="ProtNLM"/>
    </source>
</evidence>
<name>A0A094S8P6_9ZZZZ</name>
<dbReference type="EMBL" id="JNSL01000152">
    <property type="protein sequence ID" value="KGA14318.1"/>
    <property type="molecule type" value="Genomic_DNA"/>
</dbReference>
<feature type="transmembrane region" description="Helical" evidence="1">
    <location>
        <begin position="45"/>
        <end position="72"/>
    </location>
</feature>